<dbReference type="PROSITE" id="PS51083">
    <property type="entry name" value="ZF_HIT"/>
    <property type="match status" value="1"/>
</dbReference>
<evidence type="ECO:0000313" key="5">
    <source>
        <dbReference type="Proteomes" id="UP000287166"/>
    </source>
</evidence>
<organism evidence="4 5">
    <name type="scientific">Sparassis crispa</name>
    <dbReference type="NCBI Taxonomy" id="139825"/>
    <lineage>
        <taxon>Eukaryota</taxon>
        <taxon>Fungi</taxon>
        <taxon>Dikarya</taxon>
        <taxon>Basidiomycota</taxon>
        <taxon>Agaricomycotina</taxon>
        <taxon>Agaricomycetes</taxon>
        <taxon>Polyporales</taxon>
        <taxon>Sparassidaceae</taxon>
        <taxon>Sparassis</taxon>
    </lineage>
</organism>
<accession>A0A401GWU0</accession>
<feature type="compositionally biased region" description="Pro residues" evidence="2">
    <location>
        <begin position="387"/>
        <end position="405"/>
    </location>
</feature>
<protein>
    <recommendedName>
        <fullName evidence="3">HIT-type domain-containing protein</fullName>
    </recommendedName>
</protein>
<feature type="region of interest" description="Disordered" evidence="2">
    <location>
        <begin position="331"/>
        <end position="356"/>
    </location>
</feature>
<dbReference type="Gene3D" id="3.30.60.190">
    <property type="match status" value="1"/>
</dbReference>
<proteinExistence type="predicted"/>
<keyword evidence="1" id="KW-0862">Zinc</keyword>
<dbReference type="InterPro" id="IPR039646">
    <property type="entry name" value="ZNHIT2"/>
</dbReference>
<sequence length="513" mass="55264">MSTDAPQQISTQSPAAAEAVSTVACAICRRQFARYTCPRCNIPYCSLTCFRSESHNGCSETFYRQELEADVHSSPSRTTEERLKMMELLRQFEEGAADADLLGETDSDNEGEDVDLVRRLGKVDLESVSSEELWAKLTPAERDKFLRALGDPSSELAQQLLASEELEKARVEPWWEAQPSVAEDADAVVEGRALPENATRKRFGARPEMMDVPLAMVHAATASVGSAPILLYNMCALCMAYAYTTRHLAMSPLSALSLGDPEHAEACRTIAHLAPFLADRKSATIHPTLSSVVTDFWSRFEPGKMTSPFLSVLLRDTAILLRPAPVTVLRRATSSGSDRGVSGALRESTQAQDGRADLASHPNALAILALSDLFALFQAAPRATQIPAPPEPPEPLPSSVPPLPSGMPTSIPLSVPPPLTSGAAPHPPSPERVRGSKHIPHKLTFYAAHVLGAPTAMLRVLADEVAVRAQAVAREGADVDWEGPSTGVAAASRDREAMRETFPTGNPVIEELP</sequence>
<dbReference type="CDD" id="cd23024">
    <property type="entry name" value="zf-HIT_ZNHIT2-3"/>
    <property type="match status" value="1"/>
</dbReference>
<dbReference type="GO" id="GO:0008270">
    <property type="term" value="F:zinc ion binding"/>
    <property type="evidence" value="ECO:0007669"/>
    <property type="project" value="UniProtKB-UniRule"/>
</dbReference>
<dbReference type="PANTHER" id="PTHR15555">
    <property type="entry name" value="ZINC FINGER HIT DOMAIN CONTAINING PROTEIN 2 PROTEIN FON -RELATED"/>
    <property type="match status" value="1"/>
</dbReference>
<dbReference type="PANTHER" id="PTHR15555:SF0">
    <property type="entry name" value="ZINC FINGER HIT DOMAIN-CONTAINING PROTEIN 2"/>
    <property type="match status" value="1"/>
</dbReference>
<dbReference type="Proteomes" id="UP000287166">
    <property type="component" value="Unassembled WGS sequence"/>
</dbReference>
<feature type="region of interest" description="Disordered" evidence="2">
    <location>
        <begin position="384"/>
        <end position="436"/>
    </location>
</feature>
<dbReference type="GeneID" id="38783151"/>
<dbReference type="EMBL" id="BFAD01000009">
    <property type="protein sequence ID" value="GBE86234.1"/>
    <property type="molecule type" value="Genomic_DNA"/>
</dbReference>
<dbReference type="OrthoDB" id="18412at2759"/>
<keyword evidence="1" id="KW-0479">Metal-binding</keyword>
<keyword evidence="5" id="KW-1185">Reference proteome</keyword>
<dbReference type="Pfam" id="PF04438">
    <property type="entry name" value="zf-HIT"/>
    <property type="match status" value="1"/>
</dbReference>
<keyword evidence="1" id="KW-0863">Zinc-finger</keyword>
<evidence type="ECO:0000256" key="2">
    <source>
        <dbReference type="SAM" id="MobiDB-lite"/>
    </source>
</evidence>
<name>A0A401GWU0_9APHY</name>
<dbReference type="InterPro" id="IPR007529">
    <property type="entry name" value="Znf_HIT"/>
</dbReference>
<gene>
    <name evidence="4" type="ORF">SCP_0901130</name>
</gene>
<evidence type="ECO:0000256" key="1">
    <source>
        <dbReference type="PROSITE-ProRule" id="PRU00453"/>
    </source>
</evidence>
<feature type="compositionally biased region" description="Pro residues" evidence="2">
    <location>
        <begin position="414"/>
        <end position="428"/>
    </location>
</feature>
<dbReference type="STRING" id="139825.A0A401GWU0"/>
<dbReference type="AlphaFoldDB" id="A0A401GWU0"/>
<dbReference type="RefSeq" id="XP_027617147.1">
    <property type="nucleotide sequence ID" value="XM_027761346.1"/>
</dbReference>
<dbReference type="InParanoid" id="A0A401GWU0"/>
<comment type="caution">
    <text evidence="4">The sequence shown here is derived from an EMBL/GenBank/DDBJ whole genome shotgun (WGS) entry which is preliminary data.</text>
</comment>
<feature type="region of interest" description="Disordered" evidence="2">
    <location>
        <begin position="483"/>
        <end position="513"/>
    </location>
</feature>
<evidence type="ECO:0000259" key="3">
    <source>
        <dbReference type="PROSITE" id="PS51083"/>
    </source>
</evidence>
<evidence type="ECO:0000313" key="4">
    <source>
        <dbReference type="EMBL" id="GBE86234.1"/>
    </source>
</evidence>
<dbReference type="SUPFAM" id="SSF144232">
    <property type="entry name" value="HIT/MYND zinc finger-like"/>
    <property type="match status" value="1"/>
</dbReference>
<feature type="domain" description="HIT-type" evidence="3">
    <location>
        <begin position="25"/>
        <end position="58"/>
    </location>
</feature>
<reference evidence="4 5" key="1">
    <citation type="journal article" date="2018" name="Sci. Rep.">
        <title>Genome sequence of the cauliflower mushroom Sparassis crispa (Hanabiratake) and its association with beneficial usage.</title>
        <authorList>
            <person name="Kiyama R."/>
            <person name="Furutani Y."/>
            <person name="Kawaguchi K."/>
            <person name="Nakanishi T."/>
        </authorList>
    </citation>
    <scope>NUCLEOTIDE SEQUENCE [LARGE SCALE GENOMIC DNA]</scope>
</reference>